<dbReference type="EC" id="2.7.8.23" evidence="1"/>
<dbReference type="EMBL" id="CADCWK010000054">
    <property type="protein sequence ID" value="CAA9548273.1"/>
    <property type="molecule type" value="Genomic_DNA"/>
</dbReference>
<dbReference type="GO" id="GO:0008807">
    <property type="term" value="F:carboxyvinyl-carboxyphosphonate phosphorylmutase activity"/>
    <property type="evidence" value="ECO:0007669"/>
    <property type="project" value="UniProtKB-EC"/>
</dbReference>
<dbReference type="Gene3D" id="3.20.20.60">
    <property type="entry name" value="Phosphoenolpyruvate-binding domains"/>
    <property type="match status" value="1"/>
</dbReference>
<dbReference type="AlphaFoldDB" id="A0A6J4UFH9"/>
<dbReference type="CDD" id="cd00377">
    <property type="entry name" value="ICL_PEPM"/>
    <property type="match status" value="1"/>
</dbReference>
<gene>
    <name evidence="1" type="ORF">AVDCRST_MAG33-661</name>
</gene>
<dbReference type="Pfam" id="PF13714">
    <property type="entry name" value="PEP_mutase"/>
    <property type="match status" value="1"/>
</dbReference>
<name>A0A6J4UFH9_9BACT</name>
<keyword evidence="1" id="KW-0808">Transferase</keyword>
<dbReference type="InterPro" id="IPR039556">
    <property type="entry name" value="ICL/PEPM"/>
</dbReference>
<reference evidence="1" key="1">
    <citation type="submission" date="2020-02" db="EMBL/GenBank/DDBJ databases">
        <authorList>
            <person name="Meier V. D."/>
        </authorList>
    </citation>
    <scope>NUCLEOTIDE SEQUENCE</scope>
    <source>
        <strain evidence="1">AVDCRST_MAG33</strain>
    </source>
</reference>
<dbReference type="InterPro" id="IPR040442">
    <property type="entry name" value="Pyrv_kinase-like_dom_sf"/>
</dbReference>
<organism evidence="1">
    <name type="scientific">uncultured Thermomicrobiales bacterium</name>
    <dbReference type="NCBI Taxonomy" id="1645740"/>
    <lineage>
        <taxon>Bacteria</taxon>
        <taxon>Pseudomonadati</taxon>
        <taxon>Thermomicrobiota</taxon>
        <taxon>Thermomicrobia</taxon>
        <taxon>Thermomicrobiales</taxon>
        <taxon>environmental samples</taxon>
    </lineage>
</organism>
<dbReference type="PANTHER" id="PTHR42905">
    <property type="entry name" value="PHOSPHOENOLPYRUVATE CARBOXYLASE"/>
    <property type="match status" value="1"/>
</dbReference>
<evidence type="ECO:0000313" key="1">
    <source>
        <dbReference type="EMBL" id="CAA9548273.1"/>
    </source>
</evidence>
<protein>
    <submittedName>
        <fullName evidence="1">Carboxyvinyl-carboxyphosphonate phosphorylmutase</fullName>
        <ecNumber evidence="1">2.7.8.23</ecNumber>
    </submittedName>
</protein>
<dbReference type="InterPro" id="IPR015813">
    <property type="entry name" value="Pyrv/PenolPyrv_kinase-like_dom"/>
</dbReference>
<dbReference type="SUPFAM" id="SSF51621">
    <property type="entry name" value="Phosphoenolpyruvate/pyruvate domain"/>
    <property type="match status" value="1"/>
</dbReference>
<dbReference type="PANTHER" id="PTHR42905:SF16">
    <property type="entry name" value="CARBOXYPHOSPHONOENOLPYRUVATE PHOSPHONOMUTASE-LIKE PROTEIN (AFU_ORTHOLOGUE AFUA_5G07230)"/>
    <property type="match status" value="1"/>
</dbReference>
<proteinExistence type="predicted"/>
<sequence>MPQTDLVTRADTFRALHLAGGLILPNAWDVASARIVEAAGFPAVATSSASVAFARGFRDDGSIGRDAMLREVALIASRVSVPVSADVEAGYGPTLADVEATVAGVIAAGAVGINLEDAIPGGAPAPLFGLEDAAGRVATARATAERLGVPIVINARTDPFLLALGDSDEERLAIAVERGRAYLAAGADIVFVPGVRDPALVRRLADGIGGPLSLMVGPGAPPAAELFAAGARRISLGPHTMLAALGTLRAIAGEARRSGTWTELGRQHIPFGEVESLMG</sequence>
<accession>A0A6J4UFH9</accession>